<feature type="non-terminal residue" evidence="2">
    <location>
        <position position="90"/>
    </location>
</feature>
<feature type="transmembrane region" description="Helical" evidence="1">
    <location>
        <begin position="14"/>
        <end position="34"/>
    </location>
</feature>
<proteinExistence type="predicted"/>
<protein>
    <submittedName>
        <fullName evidence="2">Uncharacterized protein</fullName>
    </submittedName>
</protein>
<keyword evidence="1" id="KW-0472">Membrane</keyword>
<evidence type="ECO:0000256" key="1">
    <source>
        <dbReference type="SAM" id="Phobius"/>
    </source>
</evidence>
<dbReference type="AlphaFoldDB" id="A0AAV5V4E0"/>
<keyword evidence="1" id="KW-0812">Transmembrane</keyword>
<reference evidence="2" key="1">
    <citation type="submission" date="2023-10" db="EMBL/GenBank/DDBJ databases">
        <title>Genome assembly of Pristionchus species.</title>
        <authorList>
            <person name="Yoshida K."/>
            <person name="Sommer R.J."/>
        </authorList>
    </citation>
    <scope>NUCLEOTIDE SEQUENCE</scope>
    <source>
        <strain evidence="2">RS5133</strain>
    </source>
</reference>
<dbReference type="EMBL" id="BTSY01000002">
    <property type="protein sequence ID" value="GMT12744.1"/>
    <property type="molecule type" value="Genomic_DNA"/>
</dbReference>
<gene>
    <name evidence="2" type="ORF">PFISCL1PPCAC_4041</name>
</gene>
<evidence type="ECO:0000313" key="2">
    <source>
        <dbReference type="EMBL" id="GMT12744.1"/>
    </source>
</evidence>
<keyword evidence="1" id="KW-1133">Transmembrane helix</keyword>
<comment type="caution">
    <text evidence="2">The sequence shown here is derived from an EMBL/GenBank/DDBJ whole genome shotgun (WGS) entry which is preliminary data.</text>
</comment>
<name>A0AAV5V4E0_9BILA</name>
<organism evidence="2 3">
    <name type="scientific">Pristionchus fissidentatus</name>
    <dbReference type="NCBI Taxonomy" id="1538716"/>
    <lineage>
        <taxon>Eukaryota</taxon>
        <taxon>Metazoa</taxon>
        <taxon>Ecdysozoa</taxon>
        <taxon>Nematoda</taxon>
        <taxon>Chromadorea</taxon>
        <taxon>Rhabditida</taxon>
        <taxon>Rhabditina</taxon>
        <taxon>Diplogasteromorpha</taxon>
        <taxon>Diplogasteroidea</taxon>
        <taxon>Neodiplogasteridae</taxon>
        <taxon>Pristionchus</taxon>
    </lineage>
</organism>
<sequence length="90" mass="10055">THNRHTLNSVTSLLSHRGVAILSAAIAMSMPYVAQHDGRNRIEGAEGPGAFYPIRWKVFNRSFSTFVHVSGFSKLESKYRYTIYSPSHSG</sequence>
<keyword evidence="3" id="KW-1185">Reference proteome</keyword>
<accession>A0AAV5V4E0</accession>
<evidence type="ECO:0000313" key="3">
    <source>
        <dbReference type="Proteomes" id="UP001432322"/>
    </source>
</evidence>
<feature type="non-terminal residue" evidence="2">
    <location>
        <position position="1"/>
    </location>
</feature>
<dbReference type="Proteomes" id="UP001432322">
    <property type="component" value="Unassembled WGS sequence"/>
</dbReference>